<keyword evidence="2" id="KW-1133">Transmembrane helix</keyword>
<reference evidence="4" key="1">
    <citation type="submission" date="2021-01" db="EMBL/GenBank/DDBJ databases">
        <authorList>
            <person name="Corre E."/>
            <person name="Pelletier E."/>
            <person name="Niang G."/>
            <person name="Scheremetjew M."/>
            <person name="Finn R."/>
            <person name="Kale V."/>
            <person name="Holt S."/>
            <person name="Cochrane G."/>
            <person name="Meng A."/>
            <person name="Brown T."/>
            <person name="Cohen L."/>
        </authorList>
    </citation>
    <scope>NUCLEOTIDE SEQUENCE</scope>
    <source>
        <strain evidence="4">MM31A-1</strain>
    </source>
</reference>
<feature type="chain" id="PRO_5031242631" evidence="3">
    <location>
        <begin position="25"/>
        <end position="517"/>
    </location>
</feature>
<keyword evidence="2" id="KW-0472">Membrane</keyword>
<name>A0A7S3Q088_9STRA</name>
<accession>A0A7S3Q088</accession>
<feature type="region of interest" description="Disordered" evidence="1">
    <location>
        <begin position="489"/>
        <end position="517"/>
    </location>
</feature>
<evidence type="ECO:0000256" key="3">
    <source>
        <dbReference type="SAM" id="SignalP"/>
    </source>
</evidence>
<evidence type="ECO:0000313" key="4">
    <source>
        <dbReference type="EMBL" id="CAE0461276.1"/>
    </source>
</evidence>
<dbReference type="AlphaFoldDB" id="A0A7S3Q088"/>
<feature type="transmembrane region" description="Helical" evidence="2">
    <location>
        <begin position="463"/>
        <end position="485"/>
    </location>
</feature>
<keyword evidence="3" id="KW-0732">Signal</keyword>
<dbReference type="EMBL" id="HBIO01008053">
    <property type="protein sequence ID" value="CAE0461276.1"/>
    <property type="molecule type" value="Transcribed_RNA"/>
</dbReference>
<protein>
    <submittedName>
        <fullName evidence="4">Uncharacterized protein</fullName>
    </submittedName>
</protein>
<keyword evidence="2" id="KW-0812">Transmembrane</keyword>
<evidence type="ECO:0000256" key="1">
    <source>
        <dbReference type="SAM" id="MobiDB-lite"/>
    </source>
</evidence>
<proteinExistence type="predicted"/>
<evidence type="ECO:0000256" key="2">
    <source>
        <dbReference type="SAM" id="Phobius"/>
    </source>
</evidence>
<feature type="signal peptide" evidence="3">
    <location>
        <begin position="1"/>
        <end position="24"/>
    </location>
</feature>
<organism evidence="4">
    <name type="scientific">Chaetoceros debilis</name>
    <dbReference type="NCBI Taxonomy" id="122233"/>
    <lineage>
        <taxon>Eukaryota</taxon>
        <taxon>Sar</taxon>
        <taxon>Stramenopiles</taxon>
        <taxon>Ochrophyta</taxon>
        <taxon>Bacillariophyta</taxon>
        <taxon>Coscinodiscophyceae</taxon>
        <taxon>Chaetocerotophycidae</taxon>
        <taxon>Chaetocerotales</taxon>
        <taxon>Chaetocerotaceae</taxon>
        <taxon>Chaetoceros</taxon>
    </lineage>
</organism>
<gene>
    <name evidence="4" type="ORF">CDEB00056_LOCUS6117</name>
</gene>
<sequence length="517" mass="57681">MMKITHSHTLKWILPFLLLVAAEAGEFTDDLGRTFNFKKSDKFGTRAATGALSLYRMGIEDQITSIWGLWSIRGSNLDVDNPALGSYFPDADPVEEEVVWLHTKNNLSPECYTNPRGCFRWDDIELVKQYQDEIDYILFIDNGGDSGMRTVTTETGIPVVFIDTFYEYNVECRHLDHPEENDYSTKDKTKCFGRSMIDIATRIEELAVAIAGDDVNVKQIEDDRALACESAQKFTDMMKVKQGEGLRVMTTINAIKKDSDTGEDYFEIRTLDPIDLWVPRTLEELGMPILHHDEGSKTLEDISTRVTGSQFFPDCNGVLSESCNNNPLYPVDFWLIDSRSYLNILDNEEVVKAIFPDKAMLAGQHWHYARNDGPLSYHAIHRMLDEMTKRLSTAKRMHPTTPCTAIDPKTTVTAQEGGGLDRNEYICYNEELIQKEYLTGCKSKGLKTGAIVEIESKGLSTGAIVGIVIGSTVALGIAGVVLWRVRGSGNAGKPKEEKAPSGGPVIESFGEDEVVDA</sequence>